<evidence type="ECO:0000313" key="2">
    <source>
        <dbReference type="Proteomes" id="UP000829447"/>
    </source>
</evidence>
<gene>
    <name evidence="1" type="ORF">PGIGA_G00194780</name>
</gene>
<keyword evidence="2" id="KW-1185">Reference proteome</keyword>
<organism evidence="1 2">
    <name type="scientific">Pangasianodon gigas</name>
    <name type="common">Mekong giant catfish</name>
    <name type="synonym">Pangasius gigas</name>
    <dbReference type="NCBI Taxonomy" id="30993"/>
    <lineage>
        <taxon>Eukaryota</taxon>
        <taxon>Metazoa</taxon>
        <taxon>Chordata</taxon>
        <taxon>Craniata</taxon>
        <taxon>Vertebrata</taxon>
        <taxon>Euteleostomi</taxon>
        <taxon>Actinopterygii</taxon>
        <taxon>Neopterygii</taxon>
        <taxon>Teleostei</taxon>
        <taxon>Ostariophysi</taxon>
        <taxon>Siluriformes</taxon>
        <taxon>Pangasiidae</taxon>
        <taxon>Pangasianodon</taxon>
    </lineage>
</organism>
<dbReference type="EMBL" id="CM040483">
    <property type="protein sequence ID" value="MCI4395678.1"/>
    <property type="molecule type" value="Genomic_DNA"/>
</dbReference>
<name>A0ACC5XWJ1_PANGG</name>
<proteinExistence type="predicted"/>
<reference evidence="1 2" key="1">
    <citation type="journal article" date="2022" name="bioRxiv">
        <title>An ancient truncated duplication of the anti-Mullerian hormone receptor type 2 gene is a potential conserved master sex determinant in the Pangasiidae catfish family.</title>
        <authorList>
            <person name="Wen M."/>
            <person name="Pan Q."/>
            <person name="Jouanno E."/>
            <person name="Montfort J."/>
            <person name="Zahm M."/>
            <person name="Cabau C."/>
            <person name="Klopp C."/>
            <person name="Iampietro C."/>
            <person name="Roques C."/>
            <person name="Bouchez O."/>
            <person name="Castinel A."/>
            <person name="Donnadieu C."/>
            <person name="Parrinello H."/>
            <person name="Poncet C."/>
            <person name="Belmonte E."/>
            <person name="Gautier V."/>
            <person name="Avarre J.-C."/>
            <person name="Dugue R."/>
            <person name="Gustiano R."/>
            <person name="Ha T.T.T."/>
            <person name="Campet M."/>
            <person name="Sriphairoj K."/>
            <person name="Ribolli J."/>
            <person name="de Almeida F.L."/>
            <person name="Desvignes T."/>
            <person name="Postlethwait J.H."/>
            <person name="Bucao C.F."/>
            <person name="Robinson-Rechavi M."/>
            <person name="Bobe J."/>
            <person name="Herpin A."/>
            <person name="Guiguen Y."/>
        </authorList>
    </citation>
    <scope>NUCLEOTIDE SEQUENCE [LARGE SCALE GENOMIC DNA]</scope>
    <source>
        <strain evidence="1">YG-Dec2019</strain>
    </source>
</reference>
<accession>A0ACC5XWJ1</accession>
<comment type="caution">
    <text evidence="1">The sequence shown here is derived from an EMBL/GenBank/DDBJ whole genome shotgun (WGS) entry which is preliminary data.</text>
</comment>
<sequence>MSVFLKLNLKLLLSKGNPNIGILKHREKYYSFSSKQAAYQFASNADEYIKLIAERAKRSPELIQLLELHQQFASVTPYSQVTSLSSQMQSGERLLVKPISKSESSTQTDTHLLESNIVKSYEWNEWELRRKAIKLANLRSKVTRSMQTDLSHMRRHNNTQTYAPKDAACQTKRDSQSNVPKPQIYLAGLRGGGSPTTHMTKIDLTRAVHE</sequence>
<protein>
    <submittedName>
        <fullName evidence="1">Uncharacterized protein</fullName>
    </submittedName>
</protein>
<evidence type="ECO:0000313" key="1">
    <source>
        <dbReference type="EMBL" id="MCI4395678.1"/>
    </source>
</evidence>
<dbReference type="Proteomes" id="UP000829447">
    <property type="component" value="Linkage Group LG30"/>
</dbReference>